<dbReference type="RefSeq" id="WP_146979120.1">
    <property type="nucleotide sequence ID" value="NZ_AZFX01000011.1"/>
</dbReference>
<comment type="caution">
    <text evidence="1">The sequence shown here is derived from an EMBL/GenBank/DDBJ whole genome shotgun (WGS) entry which is preliminary data.</text>
</comment>
<reference evidence="1 2" key="1">
    <citation type="journal article" date="2015" name="Genome Announc.">
        <title>Expanding the biotechnology potential of lactobacilli through comparative genomics of 213 strains and associated genera.</title>
        <authorList>
            <person name="Sun Z."/>
            <person name="Harris H.M."/>
            <person name="McCann A."/>
            <person name="Guo C."/>
            <person name="Argimon S."/>
            <person name="Zhang W."/>
            <person name="Yang X."/>
            <person name="Jeffery I.B."/>
            <person name="Cooney J.C."/>
            <person name="Kagawa T.F."/>
            <person name="Liu W."/>
            <person name="Song Y."/>
            <person name="Salvetti E."/>
            <person name="Wrobel A."/>
            <person name="Rasinkangas P."/>
            <person name="Parkhill J."/>
            <person name="Rea M.C."/>
            <person name="O'Sullivan O."/>
            <person name="Ritari J."/>
            <person name="Douillard F.P."/>
            <person name="Paul Ross R."/>
            <person name="Yang R."/>
            <person name="Briner A.E."/>
            <person name="Felis G.E."/>
            <person name="de Vos W.M."/>
            <person name="Barrangou R."/>
            <person name="Klaenhammer T.R."/>
            <person name="Caufield P.W."/>
            <person name="Cui Y."/>
            <person name="Zhang H."/>
            <person name="O'Toole P.W."/>
        </authorList>
    </citation>
    <scope>NUCLEOTIDE SEQUENCE [LARGE SCALE GENOMIC DNA]</scope>
    <source>
        <strain evidence="1 2">DSM 17758</strain>
    </source>
</reference>
<dbReference type="Proteomes" id="UP000051315">
    <property type="component" value="Unassembled WGS sequence"/>
</dbReference>
<proteinExistence type="predicted"/>
<dbReference type="EMBL" id="AZFX01000011">
    <property type="protein sequence ID" value="KRM12702.1"/>
    <property type="molecule type" value="Genomic_DNA"/>
</dbReference>
<dbReference type="AlphaFoldDB" id="A0A0R1W4K5"/>
<accession>A0A0R1W4K5</accession>
<gene>
    <name evidence="1" type="ORF">FC15_GL000155</name>
</gene>
<evidence type="ECO:0000313" key="1">
    <source>
        <dbReference type="EMBL" id="KRM12702.1"/>
    </source>
</evidence>
<sequence>MKWRTPLLRVSLLRNLSNRTVDTAADSFSRIFPDTFGVPLLVQGNISLGVLFMISNPASQFISPVINFFCDFTKK</sequence>
<evidence type="ECO:0000313" key="2">
    <source>
        <dbReference type="Proteomes" id="UP000051315"/>
    </source>
</evidence>
<protein>
    <submittedName>
        <fullName evidence="1">Uncharacterized protein</fullName>
    </submittedName>
</protein>
<dbReference type="PATRIC" id="fig|1423735.3.peg.157"/>
<organism evidence="1 2">
    <name type="scientific">Lapidilactobacillus concavus DSM 17758</name>
    <dbReference type="NCBI Taxonomy" id="1423735"/>
    <lineage>
        <taxon>Bacteria</taxon>
        <taxon>Bacillati</taxon>
        <taxon>Bacillota</taxon>
        <taxon>Bacilli</taxon>
        <taxon>Lactobacillales</taxon>
        <taxon>Lactobacillaceae</taxon>
        <taxon>Lapidilactobacillus</taxon>
    </lineage>
</organism>
<name>A0A0R1W4K5_9LACO</name>
<keyword evidence="2" id="KW-1185">Reference proteome</keyword>